<accession>E1IEL9</accession>
<gene>
    <name evidence="1" type="ORF">OSCT_1770</name>
</gene>
<sequence>MDKLIQSQRDTILAGGNVNQIAGDSVAGDKITHLYQQILRPLPVKYSALVRPLIEHYTAVFGGRDAELAALDTFLADPQHPFGLLVASTGMGKTALLVHWIARVQQQHPQWRIIFAPVSIRYQTASEQVVLGLLAHSLAEFHHDLDQFNNYDQSPHSLRALITDYLRRPLPDGVRLLLVLDGIDEATGWMVGPLCAAPPQPGLKIVVAARQRANAIRDDYQHQLGWTNAPVAHLNLQALDLPSVAALLRQSAPARATDPDFVTQFYRVSAGDPLTCNLLVKALIGGNLTPESLSQRPPGLEAFLKGWVETLRKQRQSSRSIRELLALCAAAYGPLSSDDLQAMAPEAFPEQADIVDAVHNDQVARFIITVGEHTYVFSHQRLREVFLEQIYPAKDRERLQQCLIAYGHQWYADRTQPLPDYVRQFWIAHLKAAGEWESIRQVLTEMVPRGEHTIQPWQTARYAAEGSDSGYLSDLDTLWSHAEATNDLALALRCALIAASLRSRSGNLTPELLVQLVTVGTPEGKWSAVAALETIAQMPGVGQQDDCIAALVEAGIDLPWARAMEVACANIYEGRRAHALAALAPHLPPDLLAEALDVAQAITDATARAKVLGALAPHLPSEQQPTAYKQALAITDEYARARALVVLSPHLPHVLLHQALAAAQAITSALYRAASLKALAPHLPPEQQPAAYQQAFAAAKAITDVRKRADALGALAFHLPPEQQPAAYQQALAATRAIADGWSRAKALAVLAPHLPPDMLNAALADAQAITDAQDRAQVSGVSSTSAARYVERRPC</sequence>
<evidence type="ECO:0000313" key="1">
    <source>
        <dbReference type="EMBL" id="EFO80411.1"/>
    </source>
</evidence>
<evidence type="ECO:0008006" key="3">
    <source>
        <dbReference type="Google" id="ProtNLM"/>
    </source>
</evidence>
<dbReference type="SUPFAM" id="SSF52540">
    <property type="entry name" value="P-loop containing nucleoside triphosphate hydrolases"/>
    <property type="match status" value="1"/>
</dbReference>
<dbReference type="InterPro" id="IPR011990">
    <property type="entry name" value="TPR-like_helical_dom_sf"/>
</dbReference>
<dbReference type="InterPro" id="IPR027417">
    <property type="entry name" value="P-loop_NTPase"/>
</dbReference>
<dbReference type="eggNOG" id="COG1203">
    <property type="taxonomic scope" value="Bacteria"/>
</dbReference>
<comment type="caution">
    <text evidence="1">The sequence shown here is derived from an EMBL/GenBank/DDBJ whole genome shotgun (WGS) entry which is preliminary data.</text>
</comment>
<organism evidence="1 2">
    <name type="scientific">Oscillochloris trichoides DG-6</name>
    <dbReference type="NCBI Taxonomy" id="765420"/>
    <lineage>
        <taxon>Bacteria</taxon>
        <taxon>Bacillati</taxon>
        <taxon>Chloroflexota</taxon>
        <taxon>Chloroflexia</taxon>
        <taxon>Chloroflexales</taxon>
        <taxon>Chloroflexineae</taxon>
        <taxon>Oscillochloridaceae</taxon>
        <taxon>Oscillochloris</taxon>
    </lineage>
</organism>
<dbReference type="Gene3D" id="3.40.50.300">
    <property type="entry name" value="P-loop containing nucleotide triphosphate hydrolases"/>
    <property type="match status" value="1"/>
</dbReference>
<dbReference type="STRING" id="765420.OSCT_1770"/>
<dbReference type="Gene3D" id="1.25.40.10">
    <property type="entry name" value="Tetratricopeptide repeat domain"/>
    <property type="match status" value="1"/>
</dbReference>
<dbReference type="AlphaFoldDB" id="E1IEL9"/>
<keyword evidence="2" id="KW-1185">Reference proteome</keyword>
<dbReference type="OrthoDB" id="135447at2"/>
<protein>
    <recommendedName>
        <fullName evidence="3">NACHT domain-containing protein</fullName>
    </recommendedName>
</protein>
<dbReference type="EMBL" id="ADVR01000053">
    <property type="protein sequence ID" value="EFO80411.1"/>
    <property type="molecule type" value="Genomic_DNA"/>
</dbReference>
<evidence type="ECO:0000313" key="2">
    <source>
        <dbReference type="Proteomes" id="UP000054010"/>
    </source>
</evidence>
<dbReference type="HOGENOM" id="CLU_352968_0_0_0"/>
<name>E1IEL9_9CHLR</name>
<dbReference type="Proteomes" id="UP000054010">
    <property type="component" value="Unassembled WGS sequence"/>
</dbReference>
<proteinExistence type="predicted"/>
<reference evidence="1 2" key="1">
    <citation type="journal article" date="2011" name="J. Bacteriol.">
        <title>Draft genome sequence of the anoxygenic filamentous phototrophic bacterium Oscillochloris trichoides subsp. DG-6.</title>
        <authorList>
            <person name="Kuznetsov B.B."/>
            <person name="Ivanovsky R.N."/>
            <person name="Keppen O.I."/>
            <person name="Sukhacheva M.V."/>
            <person name="Bumazhkin B.K."/>
            <person name="Patutina E.O."/>
            <person name="Beletsky A.V."/>
            <person name="Mardanov A.V."/>
            <person name="Baslerov R.V."/>
            <person name="Panteleeva A.N."/>
            <person name="Kolganova T.V."/>
            <person name="Ravin N.V."/>
            <person name="Skryabin K.G."/>
        </authorList>
    </citation>
    <scope>NUCLEOTIDE SEQUENCE [LARGE SCALE GENOMIC DNA]</scope>
    <source>
        <strain evidence="1 2">DG-6</strain>
    </source>
</reference>